<name>A0AA36BPG0_OCTVU</name>
<sequence length="78" mass="9082">MYWKSEGVENEKGGIRLVIKINVLKIRTKCGIHCLLALANIYDTEIYPYEQIYPYAFRVSPESSDEGKYTFTDRTVQD</sequence>
<organism evidence="1 2">
    <name type="scientific">Octopus vulgaris</name>
    <name type="common">Common octopus</name>
    <dbReference type="NCBI Taxonomy" id="6645"/>
    <lineage>
        <taxon>Eukaryota</taxon>
        <taxon>Metazoa</taxon>
        <taxon>Spiralia</taxon>
        <taxon>Lophotrochozoa</taxon>
        <taxon>Mollusca</taxon>
        <taxon>Cephalopoda</taxon>
        <taxon>Coleoidea</taxon>
        <taxon>Octopodiformes</taxon>
        <taxon>Octopoda</taxon>
        <taxon>Incirrata</taxon>
        <taxon>Octopodidae</taxon>
        <taxon>Octopus</taxon>
    </lineage>
</organism>
<evidence type="ECO:0000313" key="1">
    <source>
        <dbReference type="EMBL" id="CAI9738181.1"/>
    </source>
</evidence>
<keyword evidence="2" id="KW-1185">Reference proteome</keyword>
<reference evidence="1" key="1">
    <citation type="submission" date="2023-08" db="EMBL/GenBank/DDBJ databases">
        <authorList>
            <person name="Alioto T."/>
            <person name="Alioto T."/>
            <person name="Gomez Garrido J."/>
        </authorList>
    </citation>
    <scope>NUCLEOTIDE SEQUENCE</scope>
</reference>
<dbReference type="Proteomes" id="UP001162480">
    <property type="component" value="Chromosome 21"/>
</dbReference>
<gene>
    <name evidence="1" type="ORF">OCTVUL_1B027992</name>
</gene>
<dbReference type="AlphaFoldDB" id="A0AA36BPG0"/>
<dbReference type="EMBL" id="OX597834">
    <property type="protein sequence ID" value="CAI9738181.1"/>
    <property type="molecule type" value="Genomic_DNA"/>
</dbReference>
<evidence type="ECO:0000313" key="2">
    <source>
        <dbReference type="Proteomes" id="UP001162480"/>
    </source>
</evidence>
<accession>A0AA36BPG0</accession>
<protein>
    <submittedName>
        <fullName evidence="1">Uncharacterized protein</fullName>
    </submittedName>
</protein>
<proteinExistence type="predicted"/>